<dbReference type="InterPro" id="IPR000873">
    <property type="entry name" value="AMP-dep_synth/lig_dom"/>
</dbReference>
<dbReference type="PANTHER" id="PTHR24096">
    <property type="entry name" value="LONG-CHAIN-FATTY-ACID--COA LIGASE"/>
    <property type="match status" value="1"/>
</dbReference>
<dbReference type="PANTHER" id="PTHR24096:SF194">
    <property type="entry name" value="AMP-DEPENDENT SYNTHETASE_LIGASE DOMAIN-CONTAINING PROTEIN"/>
    <property type="match status" value="1"/>
</dbReference>
<comment type="caution">
    <text evidence="3">The sequence shown here is derived from an EMBL/GenBank/DDBJ whole genome shotgun (WGS) entry which is preliminary data.</text>
</comment>
<evidence type="ECO:0008006" key="5">
    <source>
        <dbReference type="Google" id="ProtNLM"/>
    </source>
</evidence>
<sequence>MPYSSPYASLDIPKCNILSYLFPPGKTPSNKPLWIDAADTSHSLSAAQMLSWVKRFAVGLDRLGVKQQEAVMVFTPNHLYVPMAYLAAAGSKRFFTGANPIYTANEVSHQMKAIEAAVVLIHPSLLETGIAAAKQANIPTNRLFIFSDSECPTTNGIEDWRSMVVSESEAEAWKWDPLEGEAALSTVAAINFSSGTTGLPKGVCITHRNLIANSSQTIFNKYEGTEYSEQNPGPERWLAFLPLYHAYSQLWTINIACRLQVPVYVMPKFVYEDFLKYIQTFKITTLQLVPPVLVMLAKRPETAKYDLSSLNQILCGAAPLSSELQNEIMERFKVTVLQGWGMTETTCAGIMMPGMVKDLTGSIGYLLPNTEAKLIDDDGKEVTSEGDPGELWLRGPQMLLEYWRNKEATKDSKTDDEWFKTGDVAVLKGGKWWIVDRKKELIKVNGLQVAPAELEAVLLEHEGVADAAAVGITLHGEELPRAYVVLQEQARGKTTEEDIKAFVAGKVARHKRLVGGVKFIDEVPKLASGKIVRKLMKEWAKRDAKEVEGTVRARL</sequence>
<protein>
    <recommendedName>
        <fullName evidence="5">4-coumarate-CoA ligase</fullName>
    </recommendedName>
</protein>
<dbReference type="GO" id="GO:0016405">
    <property type="term" value="F:CoA-ligase activity"/>
    <property type="evidence" value="ECO:0007669"/>
    <property type="project" value="TreeGrafter"/>
</dbReference>
<reference evidence="3" key="1">
    <citation type="submission" date="2022-10" db="EMBL/GenBank/DDBJ databases">
        <title>Culturing micro-colonial fungi from biological soil crusts in the Mojave desert and describing Neophaeococcomyces mojavensis, and introducing the new genera and species Taxawa tesnikishii.</title>
        <authorList>
            <person name="Kurbessoian T."/>
            <person name="Stajich J.E."/>
        </authorList>
    </citation>
    <scope>NUCLEOTIDE SEQUENCE</scope>
    <source>
        <strain evidence="3">TK_41</strain>
    </source>
</reference>
<dbReference type="SUPFAM" id="SSF56801">
    <property type="entry name" value="Acetyl-CoA synthetase-like"/>
    <property type="match status" value="1"/>
</dbReference>
<dbReference type="InterPro" id="IPR045851">
    <property type="entry name" value="AMP-bd_C_sf"/>
</dbReference>
<dbReference type="EMBL" id="JAPDRK010000019">
    <property type="protein sequence ID" value="KAJ9604490.1"/>
    <property type="molecule type" value="Genomic_DNA"/>
</dbReference>
<dbReference type="InterPro" id="IPR025110">
    <property type="entry name" value="AMP-bd_C"/>
</dbReference>
<feature type="domain" description="AMP-binding enzyme C-terminal" evidence="2">
    <location>
        <begin position="453"/>
        <end position="530"/>
    </location>
</feature>
<dbReference type="Gene3D" id="3.40.50.12780">
    <property type="entry name" value="N-terminal domain of ligase-like"/>
    <property type="match status" value="1"/>
</dbReference>
<dbReference type="Pfam" id="PF13193">
    <property type="entry name" value="AMP-binding_C"/>
    <property type="match status" value="1"/>
</dbReference>
<dbReference type="InterPro" id="IPR020845">
    <property type="entry name" value="AMP-binding_CS"/>
</dbReference>
<evidence type="ECO:0000259" key="1">
    <source>
        <dbReference type="Pfam" id="PF00501"/>
    </source>
</evidence>
<proteinExistence type="predicted"/>
<feature type="domain" description="AMP-dependent synthetase/ligase" evidence="1">
    <location>
        <begin position="27"/>
        <end position="403"/>
    </location>
</feature>
<evidence type="ECO:0000313" key="3">
    <source>
        <dbReference type="EMBL" id="KAJ9604490.1"/>
    </source>
</evidence>
<dbReference type="InterPro" id="IPR042099">
    <property type="entry name" value="ANL_N_sf"/>
</dbReference>
<dbReference type="Gene3D" id="3.30.300.30">
    <property type="match status" value="1"/>
</dbReference>
<evidence type="ECO:0000259" key="2">
    <source>
        <dbReference type="Pfam" id="PF13193"/>
    </source>
</evidence>
<accession>A0AA39CDM7</accession>
<organism evidence="3 4">
    <name type="scientific">Cladophialophora chaetospira</name>
    <dbReference type="NCBI Taxonomy" id="386627"/>
    <lineage>
        <taxon>Eukaryota</taxon>
        <taxon>Fungi</taxon>
        <taxon>Dikarya</taxon>
        <taxon>Ascomycota</taxon>
        <taxon>Pezizomycotina</taxon>
        <taxon>Eurotiomycetes</taxon>
        <taxon>Chaetothyriomycetidae</taxon>
        <taxon>Chaetothyriales</taxon>
        <taxon>Herpotrichiellaceae</taxon>
        <taxon>Cladophialophora</taxon>
    </lineage>
</organism>
<dbReference type="Pfam" id="PF00501">
    <property type="entry name" value="AMP-binding"/>
    <property type="match status" value="1"/>
</dbReference>
<gene>
    <name evidence="3" type="ORF">H2200_011326</name>
</gene>
<keyword evidence="4" id="KW-1185">Reference proteome</keyword>
<dbReference type="Proteomes" id="UP001172673">
    <property type="component" value="Unassembled WGS sequence"/>
</dbReference>
<dbReference type="CDD" id="cd05911">
    <property type="entry name" value="Firefly_Luc_like"/>
    <property type="match status" value="1"/>
</dbReference>
<dbReference type="AlphaFoldDB" id="A0AA39CDM7"/>
<dbReference type="PROSITE" id="PS00455">
    <property type="entry name" value="AMP_BINDING"/>
    <property type="match status" value="1"/>
</dbReference>
<evidence type="ECO:0000313" key="4">
    <source>
        <dbReference type="Proteomes" id="UP001172673"/>
    </source>
</evidence>
<name>A0AA39CDM7_9EURO</name>